<gene>
    <name evidence="1" type="ORF">Tfer_2836</name>
</gene>
<accession>A0A0L6W0H6</accession>
<dbReference type="EMBL" id="LGTE01000026">
    <property type="protein sequence ID" value="KNZ68584.1"/>
    <property type="molecule type" value="Genomic_DNA"/>
</dbReference>
<dbReference type="InterPro" id="IPR046766">
    <property type="entry name" value="Bact_hydrolase"/>
</dbReference>
<proteinExistence type="predicted"/>
<dbReference type="Pfam" id="PF20603">
    <property type="entry name" value="Bact_hydrolase"/>
    <property type="match status" value="1"/>
</dbReference>
<evidence type="ECO:0000313" key="1">
    <source>
        <dbReference type="EMBL" id="KNZ68584.1"/>
    </source>
</evidence>
<dbReference type="Proteomes" id="UP000037175">
    <property type="component" value="Unassembled WGS sequence"/>
</dbReference>
<dbReference type="RefSeq" id="WP_152909066.1">
    <property type="nucleotide sequence ID" value="NZ_LGTE01000026.1"/>
</dbReference>
<evidence type="ECO:0000313" key="2">
    <source>
        <dbReference type="Proteomes" id="UP000037175"/>
    </source>
</evidence>
<sequence length="160" mass="18535">MMKCFCPGMTEEEFMNWDMQENDWTGKTFYQVKVPMISHFPVAPELKIFRVMAEIEGKGFRTVAPPLIVFNDGMLVGSLMVEIVSPDGKYANVVTMGPTRMISKVYTGPRHLVPKALKEFDRLLMSRKIITNDYYFWFLTCKNCNKRSKENKTIIFAKVL</sequence>
<protein>
    <submittedName>
        <fullName evidence="1">Uncharacterized protein</fullName>
    </submittedName>
</protein>
<comment type="caution">
    <text evidence="1">The sequence shown here is derived from an EMBL/GenBank/DDBJ whole genome shotgun (WGS) entry which is preliminary data.</text>
</comment>
<reference evidence="2" key="1">
    <citation type="submission" date="2015-07" db="EMBL/GenBank/DDBJ databases">
        <title>Complete Genome of Thermincola ferriacetica strain Z-0001T.</title>
        <authorList>
            <person name="Lusk B."/>
            <person name="Badalamenti J.P."/>
            <person name="Parameswaran P."/>
            <person name="Bond D.R."/>
            <person name="Torres C.I."/>
        </authorList>
    </citation>
    <scope>NUCLEOTIDE SEQUENCE [LARGE SCALE GENOMIC DNA]</scope>
    <source>
        <strain evidence="2">Z-0001</strain>
    </source>
</reference>
<dbReference type="AlphaFoldDB" id="A0A0L6W0H6"/>
<organism evidence="1 2">
    <name type="scientific">Thermincola ferriacetica</name>
    <dbReference type="NCBI Taxonomy" id="281456"/>
    <lineage>
        <taxon>Bacteria</taxon>
        <taxon>Bacillati</taxon>
        <taxon>Bacillota</taxon>
        <taxon>Clostridia</taxon>
        <taxon>Eubacteriales</taxon>
        <taxon>Thermincolaceae</taxon>
        <taxon>Thermincola</taxon>
    </lineage>
</organism>
<name>A0A0L6W0H6_9FIRM</name>
<keyword evidence="2" id="KW-1185">Reference proteome</keyword>